<evidence type="ECO:0000256" key="5">
    <source>
        <dbReference type="SAM" id="MobiDB-lite"/>
    </source>
</evidence>
<evidence type="ECO:0000256" key="4">
    <source>
        <dbReference type="PROSITE-ProRule" id="PRU00134"/>
    </source>
</evidence>
<keyword evidence="3" id="KW-0862">Zinc</keyword>
<keyword evidence="8" id="KW-1185">Reference proteome</keyword>
<dbReference type="SUPFAM" id="SSF144232">
    <property type="entry name" value="HIT/MYND zinc finger-like"/>
    <property type="match status" value="1"/>
</dbReference>
<dbReference type="Gene3D" id="6.10.140.2220">
    <property type="match status" value="1"/>
</dbReference>
<evidence type="ECO:0000256" key="3">
    <source>
        <dbReference type="ARBA" id="ARBA00022833"/>
    </source>
</evidence>
<dbReference type="PROSITE" id="PS01360">
    <property type="entry name" value="ZF_MYND_1"/>
    <property type="match status" value="1"/>
</dbReference>
<organism evidence="7 8">
    <name type="scientific">Talaromyces pinophilus</name>
    <name type="common">Penicillium pinophilum</name>
    <dbReference type="NCBI Taxonomy" id="128442"/>
    <lineage>
        <taxon>Eukaryota</taxon>
        <taxon>Fungi</taxon>
        <taxon>Dikarya</taxon>
        <taxon>Ascomycota</taxon>
        <taxon>Pezizomycotina</taxon>
        <taxon>Eurotiomycetes</taxon>
        <taxon>Eurotiomycetidae</taxon>
        <taxon>Eurotiales</taxon>
        <taxon>Trichocomaceae</taxon>
        <taxon>Talaromyces</taxon>
        <taxon>Talaromyces sect. Talaromyces</taxon>
    </lineage>
</organism>
<dbReference type="EMBL" id="DF933807">
    <property type="protein sequence ID" value="GAM33498.1"/>
    <property type="molecule type" value="Genomic_DNA"/>
</dbReference>
<dbReference type="InterPro" id="IPR002893">
    <property type="entry name" value="Znf_MYND"/>
</dbReference>
<name>A0A0B8MXW9_TALPI</name>
<proteinExistence type="predicted"/>
<dbReference type="AlphaFoldDB" id="A0A0B8MXW9"/>
<dbReference type="PROSITE" id="PS50865">
    <property type="entry name" value="ZF_MYND_2"/>
    <property type="match status" value="1"/>
</dbReference>
<keyword evidence="2 4" id="KW-0863">Zinc-finger</keyword>
<evidence type="ECO:0000313" key="8">
    <source>
        <dbReference type="Proteomes" id="UP000053095"/>
    </source>
</evidence>
<reference evidence="8" key="1">
    <citation type="journal article" date="2015" name="Genome Announc.">
        <title>Draft genome sequence of Talaromyces cellulolyticus strain Y-94, a source of lignocellulosic biomass-degrading enzymes.</title>
        <authorList>
            <person name="Fujii T."/>
            <person name="Koike H."/>
            <person name="Sawayama S."/>
            <person name="Yano S."/>
            <person name="Inoue H."/>
        </authorList>
    </citation>
    <scope>NUCLEOTIDE SEQUENCE [LARGE SCALE GENOMIC DNA]</scope>
    <source>
        <strain evidence="8">Y-94</strain>
    </source>
</reference>
<evidence type="ECO:0000256" key="2">
    <source>
        <dbReference type="ARBA" id="ARBA00022771"/>
    </source>
</evidence>
<dbReference type="Pfam" id="PF01753">
    <property type="entry name" value="zf-MYND"/>
    <property type="match status" value="1"/>
</dbReference>
<protein>
    <recommendedName>
        <fullName evidence="6">MYND-type domain-containing protein</fullName>
    </recommendedName>
</protein>
<dbReference type="GO" id="GO:0008270">
    <property type="term" value="F:zinc ion binding"/>
    <property type="evidence" value="ECO:0007669"/>
    <property type="project" value="UniProtKB-KW"/>
</dbReference>
<gene>
    <name evidence="7" type="ORF">TCE0_011r00431</name>
</gene>
<keyword evidence="1" id="KW-0479">Metal-binding</keyword>
<evidence type="ECO:0000259" key="6">
    <source>
        <dbReference type="PROSITE" id="PS50865"/>
    </source>
</evidence>
<evidence type="ECO:0000256" key="1">
    <source>
        <dbReference type="ARBA" id="ARBA00022723"/>
    </source>
</evidence>
<feature type="domain" description="MYND-type" evidence="6">
    <location>
        <begin position="18"/>
        <end position="54"/>
    </location>
</feature>
<dbReference type="Proteomes" id="UP000053095">
    <property type="component" value="Unassembled WGS sequence"/>
</dbReference>
<accession>A0A0B8MXW9</accession>
<feature type="region of interest" description="Disordered" evidence="5">
    <location>
        <begin position="239"/>
        <end position="261"/>
    </location>
</feature>
<evidence type="ECO:0000313" key="7">
    <source>
        <dbReference type="EMBL" id="GAM33498.1"/>
    </source>
</evidence>
<sequence>MASHSQPTPQAQEVKESCIACKGGTAKRCVRCLSISYCSKECQEKDFAVHKLLCKAFAQQPSRPSPLHRRAIFFPADQEKPQMIWMMCHFYEIQDAEPNWSLVGPVTPYIRTIQGQHDHETVTLLFRDEFLLDGSAPNLSIATAIKMPETLKRLPRGPHVAYKRLSNGSIADITLAEFRLAIEYLLEYSTGPHQNPRFKLQPPSRVHPDVYPIQPHDSLLFATISASLCARSTACPSTAAAPTPKSAEKPSPPHPSQDRTIRGGKIFCNGEGKVHGRNQFARFVFTPGKRPSLGKGHVSPISKRQGSWNCTFATFLILYIDPANPDWAWAPAYWQTRVGSVLVLREDGEDLDLEHLAMMAYFCQCIMQDRLASAMEIGPAPNPWQKLKTLEYSTWANMEKEYKGKLRFSYDPSLAPIPQYTKRFEDYEMDPEPDSDLD</sequence>